<dbReference type="Proteomes" id="UP000824782">
    <property type="component" value="Unassembled WGS sequence"/>
</dbReference>
<keyword evidence="1" id="KW-1015">Disulfide bond</keyword>
<evidence type="ECO:0000256" key="2">
    <source>
        <dbReference type="ARBA" id="ARBA00024195"/>
    </source>
</evidence>
<dbReference type="PROSITE" id="PS50240">
    <property type="entry name" value="TRYPSIN_DOM"/>
    <property type="match status" value="1"/>
</dbReference>
<dbReference type="FunFam" id="2.40.10.10:FF:000002">
    <property type="entry name" value="Transmembrane protease serine"/>
    <property type="match status" value="1"/>
</dbReference>
<dbReference type="SMART" id="SM00020">
    <property type="entry name" value="Tryp_SPc"/>
    <property type="match status" value="1"/>
</dbReference>
<comment type="caution">
    <text evidence="4">The sequence shown here is derived from an EMBL/GenBank/DDBJ whole genome shotgun (WGS) entry which is preliminary data.</text>
</comment>
<evidence type="ECO:0000259" key="3">
    <source>
        <dbReference type="PROSITE" id="PS50240"/>
    </source>
</evidence>
<sequence length="132" mass="14296">MAMTPIIDRATCDKYYHVGSYTSSSVSIILDDMICAGYQDGGKDSCQGDSGGPLVCKVKGAWYQAGIVSWGDGCAISYRPGVYTRTTAYQSWIQGYIPELHFTSPNGISKQPGPEVTTLVLLTLSLIVFHFV</sequence>
<gene>
    <name evidence="4" type="ORF">GDO81_020436</name>
</gene>
<dbReference type="PANTHER" id="PTHR24253:SF153">
    <property type="entry name" value="SERINE PROTEASE HEPSIN"/>
    <property type="match status" value="1"/>
</dbReference>
<dbReference type="GO" id="GO:0004252">
    <property type="term" value="F:serine-type endopeptidase activity"/>
    <property type="evidence" value="ECO:0007669"/>
    <property type="project" value="InterPro"/>
</dbReference>
<feature type="domain" description="Peptidase S1" evidence="3">
    <location>
        <begin position="1"/>
        <end position="98"/>
    </location>
</feature>
<proteinExistence type="inferred from homology"/>
<comment type="similarity">
    <text evidence="2">Belongs to the peptidase S1 family. CLIP subfamily.</text>
</comment>
<dbReference type="PANTHER" id="PTHR24253">
    <property type="entry name" value="TRANSMEMBRANE PROTEASE SERINE"/>
    <property type="match status" value="1"/>
</dbReference>
<protein>
    <recommendedName>
        <fullName evidence="3">Peptidase S1 domain-containing protein</fullName>
    </recommendedName>
</protein>
<dbReference type="InterPro" id="IPR001254">
    <property type="entry name" value="Trypsin_dom"/>
</dbReference>
<dbReference type="InterPro" id="IPR009003">
    <property type="entry name" value="Peptidase_S1_PA"/>
</dbReference>
<reference evidence="4" key="1">
    <citation type="thesis" date="2020" institute="ProQuest LLC" country="789 East Eisenhower Parkway, Ann Arbor, MI, USA">
        <title>Comparative Genomics and Chromosome Evolution.</title>
        <authorList>
            <person name="Mudd A.B."/>
        </authorList>
    </citation>
    <scope>NUCLEOTIDE SEQUENCE</scope>
    <source>
        <strain evidence="4">237g6f4</strain>
        <tissue evidence="4">Blood</tissue>
    </source>
</reference>
<dbReference type="PROSITE" id="PS00135">
    <property type="entry name" value="TRYPSIN_SER"/>
    <property type="match status" value="1"/>
</dbReference>
<dbReference type="AlphaFoldDB" id="A0AAV6ZHQ0"/>
<dbReference type="GO" id="GO:0006508">
    <property type="term" value="P:proteolysis"/>
    <property type="evidence" value="ECO:0007669"/>
    <property type="project" value="InterPro"/>
</dbReference>
<dbReference type="InterPro" id="IPR033116">
    <property type="entry name" value="TRYPSIN_SER"/>
</dbReference>
<dbReference type="EMBL" id="WNYA01001463">
    <property type="protein sequence ID" value="KAG8545723.1"/>
    <property type="molecule type" value="Genomic_DNA"/>
</dbReference>
<organism evidence="4 5">
    <name type="scientific">Engystomops pustulosus</name>
    <name type="common">Tungara frog</name>
    <name type="synonym">Physalaemus pustulosus</name>
    <dbReference type="NCBI Taxonomy" id="76066"/>
    <lineage>
        <taxon>Eukaryota</taxon>
        <taxon>Metazoa</taxon>
        <taxon>Chordata</taxon>
        <taxon>Craniata</taxon>
        <taxon>Vertebrata</taxon>
        <taxon>Euteleostomi</taxon>
        <taxon>Amphibia</taxon>
        <taxon>Batrachia</taxon>
        <taxon>Anura</taxon>
        <taxon>Neobatrachia</taxon>
        <taxon>Hyloidea</taxon>
        <taxon>Leptodactylidae</taxon>
        <taxon>Leiuperinae</taxon>
        <taxon>Engystomops</taxon>
    </lineage>
</organism>
<dbReference type="Pfam" id="PF00089">
    <property type="entry name" value="Trypsin"/>
    <property type="match status" value="1"/>
</dbReference>
<accession>A0AAV6ZHQ0</accession>
<evidence type="ECO:0000313" key="4">
    <source>
        <dbReference type="EMBL" id="KAG8545723.1"/>
    </source>
</evidence>
<dbReference type="Gene3D" id="2.40.10.10">
    <property type="entry name" value="Trypsin-like serine proteases"/>
    <property type="match status" value="1"/>
</dbReference>
<name>A0AAV6ZHQ0_ENGPU</name>
<dbReference type="SUPFAM" id="SSF50494">
    <property type="entry name" value="Trypsin-like serine proteases"/>
    <property type="match status" value="1"/>
</dbReference>
<dbReference type="CDD" id="cd00190">
    <property type="entry name" value="Tryp_SPc"/>
    <property type="match status" value="1"/>
</dbReference>
<evidence type="ECO:0000313" key="5">
    <source>
        <dbReference type="Proteomes" id="UP000824782"/>
    </source>
</evidence>
<evidence type="ECO:0000256" key="1">
    <source>
        <dbReference type="ARBA" id="ARBA00023157"/>
    </source>
</evidence>
<keyword evidence="5" id="KW-1185">Reference proteome</keyword>
<dbReference type="InterPro" id="IPR043504">
    <property type="entry name" value="Peptidase_S1_PA_chymotrypsin"/>
</dbReference>